<reference evidence="4" key="2">
    <citation type="submission" date="2016-09" db="EMBL/GenBank/DDBJ databases">
        <title>Complete sequence of an IncN KPC-2-producing plasmid in a clinical Klebsiella pneumoniae isolate from the UK.</title>
        <authorList>
            <person name="Findlay J."/>
            <person name="Hopkins K.L."/>
            <person name="Woodford N."/>
        </authorList>
    </citation>
    <scope>NUCLEOTIDE SEQUENCE</scope>
    <source>
        <strain evidence="4">H154180724</strain>
        <plasmid evidence="4">pJF-WMKPCN1</plasmid>
    </source>
</reference>
<evidence type="ECO:0000256" key="2">
    <source>
        <dbReference type="SAM" id="SignalP"/>
    </source>
</evidence>
<feature type="transmembrane region" description="Helical" evidence="1">
    <location>
        <begin position="76"/>
        <end position="95"/>
    </location>
</feature>
<evidence type="ECO:0000313" key="3">
    <source>
        <dbReference type="EMBL" id="AHX99984.1"/>
    </source>
</evidence>
<keyword evidence="1" id="KW-0812">Transmembrane</keyword>
<sequence>MTTLFKKYGPAVVMGVLSIALPQIALAAGTDTGESTATSIQTWLSTWIPIGCAIAIMVSCFMWMLHVIPASFIPRIVISLIGIGSASFLVSLTGVGS</sequence>
<keyword evidence="3" id="KW-0614">Plasmid</keyword>
<dbReference type="KEGG" id="kpw:KPNIH30_26995"/>
<dbReference type="KEGG" id="kpv:KPNIH29_26505"/>
<keyword evidence="1" id="KW-0472">Membrane</keyword>
<name>A0A023UGT9_KLEPN</name>
<dbReference type="GeneID" id="99708521"/>
<evidence type="ECO:0000313" key="4">
    <source>
        <dbReference type="EMBL" id="AQT19020.1"/>
    </source>
</evidence>
<dbReference type="AlphaFoldDB" id="A0A023UGT9"/>
<organism evidence="3">
    <name type="scientific">Klebsiella pneumoniae subsp. pneumoniae</name>
    <dbReference type="NCBI Taxonomy" id="72407"/>
    <lineage>
        <taxon>Bacteria</taxon>
        <taxon>Pseudomonadati</taxon>
        <taxon>Pseudomonadota</taxon>
        <taxon>Gammaproteobacteria</taxon>
        <taxon>Enterobacterales</taxon>
        <taxon>Enterobacteriaceae</taxon>
        <taxon>Klebsiella/Raoultella group</taxon>
        <taxon>Klebsiella</taxon>
        <taxon>Klebsiella pneumoniae complex</taxon>
    </lineage>
</organism>
<keyword evidence="1" id="KW-1133">Transmembrane helix</keyword>
<keyword evidence="2" id="KW-0732">Signal</keyword>
<geneLocation type="plasmid" evidence="3">
    <name>pOW16C2</name>
</geneLocation>
<dbReference type="RefSeq" id="WP_001749962.1">
    <property type="nucleotide sequence ID" value="NC_025186.1"/>
</dbReference>
<accession>A0A023UGT9</accession>
<protein>
    <submittedName>
        <fullName evidence="3">TraM</fullName>
    </submittedName>
</protein>
<reference evidence="3" key="1">
    <citation type="submission" date="2013-12" db="EMBL/GenBank/DDBJ databases">
        <title>A novel Tn3-like transposon harbouring blaVIM-1 in Klebsiella pneumoniae spp. pneumoniae isolated from river water.</title>
        <authorList>
            <person name="Zurfluh K."/>
            <person name="Power K.A."/>
            <person name="Klumpp J."/>
            <person name="Fanning S."/>
            <person name="Stephan R."/>
        </authorList>
    </citation>
    <scope>NUCLEOTIDE SEQUENCE</scope>
    <source>
        <strain evidence="3">OW16C2</strain>
        <plasmid evidence="3">pOW16C2</plasmid>
    </source>
</reference>
<feature type="chain" id="PRO_5014496680" evidence="2">
    <location>
        <begin position="28"/>
        <end position="97"/>
    </location>
</feature>
<feature type="transmembrane region" description="Helical" evidence="1">
    <location>
        <begin position="43"/>
        <end position="64"/>
    </location>
</feature>
<feature type="signal peptide" evidence="2">
    <location>
        <begin position="1"/>
        <end position="27"/>
    </location>
</feature>
<dbReference type="EMBL" id="KX881941">
    <property type="protein sequence ID" value="AQT19020.1"/>
    <property type="molecule type" value="Genomic_DNA"/>
</dbReference>
<proteinExistence type="predicted"/>
<dbReference type="EMBL" id="KF977034">
    <property type="protein sequence ID" value="AHX99984.1"/>
    <property type="molecule type" value="Genomic_DNA"/>
</dbReference>
<geneLocation type="plasmid" evidence="4">
    <name>pJF-WMKPCN1</name>
</geneLocation>
<gene>
    <name evidence="4" type="primary">traM</name>
</gene>
<dbReference type="PATRIC" id="fig|72407.101.peg.5629"/>
<evidence type="ECO:0000256" key="1">
    <source>
        <dbReference type="SAM" id="Phobius"/>
    </source>
</evidence>